<accession>A0AAD5A2S3</accession>
<protein>
    <submittedName>
        <fullName evidence="2">Uncharacterized protein</fullName>
    </submittedName>
</protein>
<comment type="caution">
    <text evidence="2">The sequence shown here is derived from an EMBL/GenBank/DDBJ whole genome shotgun (WGS) entry which is preliminary data.</text>
</comment>
<proteinExistence type="predicted"/>
<dbReference type="Proteomes" id="UP001205998">
    <property type="component" value="Unassembled WGS sequence"/>
</dbReference>
<organism evidence="2 3">
    <name type="scientific">Silurus asotus</name>
    <name type="common">Amur catfish</name>
    <name type="synonym">Parasilurus asotus</name>
    <dbReference type="NCBI Taxonomy" id="30991"/>
    <lineage>
        <taxon>Eukaryota</taxon>
        <taxon>Metazoa</taxon>
        <taxon>Chordata</taxon>
        <taxon>Craniata</taxon>
        <taxon>Vertebrata</taxon>
        <taxon>Euteleostomi</taxon>
        <taxon>Actinopterygii</taxon>
        <taxon>Neopterygii</taxon>
        <taxon>Teleostei</taxon>
        <taxon>Ostariophysi</taxon>
        <taxon>Siluriformes</taxon>
        <taxon>Siluridae</taxon>
        <taxon>Silurus</taxon>
    </lineage>
</organism>
<name>A0AAD5A2S3_SILAS</name>
<evidence type="ECO:0000313" key="3">
    <source>
        <dbReference type="Proteomes" id="UP001205998"/>
    </source>
</evidence>
<sequence>MEASLPKTTLDVSEDQECSVAKDNFNEREIMRTSLEQEKDPTYPTAVNTAPVQIHILPVSVIPSMSSDSLVTDTENEKSVKNKGPPPPVLKKPKNPFDSGVVHAMDKPRTYSEFLQNNIKLGRRETALQYVLDDFDEYTSDLDTLSICPDTLGSPSYMCITGGTDTDSQPENPTNYSDLYGKEMDLWTETVDILPEPGGLDISQIRHVLEKKARMKGSPPPVPKKPLNPFVVIERDDILPNSVTADSFRYENCDYKPYTHKAVHEEEPKTIFATDYDNHLVAMDENDFSGFRPVLITQTGKVHNKKTHQSVVEVLELNKTSDANKHFSHTMERRLSPKKSESIH</sequence>
<evidence type="ECO:0000256" key="1">
    <source>
        <dbReference type="SAM" id="MobiDB-lite"/>
    </source>
</evidence>
<feature type="region of interest" description="Disordered" evidence="1">
    <location>
        <begin position="68"/>
        <end position="97"/>
    </location>
</feature>
<evidence type="ECO:0000313" key="2">
    <source>
        <dbReference type="EMBL" id="KAI5608235.1"/>
    </source>
</evidence>
<keyword evidence="3" id="KW-1185">Reference proteome</keyword>
<gene>
    <name evidence="2" type="ORF">C0J50_6904</name>
</gene>
<feature type="region of interest" description="Disordered" evidence="1">
    <location>
        <begin position="323"/>
        <end position="344"/>
    </location>
</feature>
<dbReference type="AlphaFoldDB" id="A0AAD5A2S3"/>
<dbReference type="EMBL" id="MU583252">
    <property type="protein sequence ID" value="KAI5608235.1"/>
    <property type="molecule type" value="Genomic_DNA"/>
</dbReference>
<reference evidence="2" key="1">
    <citation type="submission" date="2018-07" db="EMBL/GenBank/DDBJ databases">
        <title>Comparative genomics of catfishes provides insights into carnivory and benthic adaptation.</title>
        <authorList>
            <person name="Zhang Y."/>
            <person name="Wang D."/>
            <person name="Peng Z."/>
            <person name="Zheng S."/>
            <person name="Shao F."/>
            <person name="Tao W."/>
        </authorList>
    </citation>
    <scope>NUCLEOTIDE SEQUENCE</scope>
    <source>
        <strain evidence="2">Chongqing</strain>
    </source>
</reference>